<dbReference type="PANTHER" id="PTHR31234">
    <property type="entry name" value="LATE EMBRYOGENESIS ABUNDANT (LEA) HYDROXYPROLINE-RICH GLYCOPROTEIN FAMILY"/>
    <property type="match status" value="1"/>
</dbReference>
<dbReference type="EMBL" id="CAMAPE010000014">
    <property type="protein sequence ID" value="CAH9081125.1"/>
    <property type="molecule type" value="Genomic_DNA"/>
</dbReference>
<evidence type="ECO:0000256" key="2">
    <source>
        <dbReference type="ARBA" id="ARBA00023136"/>
    </source>
</evidence>
<organism evidence="4 5">
    <name type="scientific">Cuscuta europaea</name>
    <name type="common">European dodder</name>
    <dbReference type="NCBI Taxonomy" id="41803"/>
    <lineage>
        <taxon>Eukaryota</taxon>
        <taxon>Viridiplantae</taxon>
        <taxon>Streptophyta</taxon>
        <taxon>Embryophyta</taxon>
        <taxon>Tracheophyta</taxon>
        <taxon>Spermatophyta</taxon>
        <taxon>Magnoliopsida</taxon>
        <taxon>eudicotyledons</taxon>
        <taxon>Gunneridae</taxon>
        <taxon>Pentapetalae</taxon>
        <taxon>asterids</taxon>
        <taxon>lamiids</taxon>
        <taxon>Solanales</taxon>
        <taxon>Convolvulaceae</taxon>
        <taxon>Cuscuteae</taxon>
        <taxon>Cuscuta</taxon>
        <taxon>Cuscuta subgen. Cuscuta</taxon>
    </lineage>
</organism>
<protein>
    <recommendedName>
        <fullName evidence="6">Late embryogenesis abundant protein LEA-2 subgroup domain-containing protein</fullName>
    </recommendedName>
</protein>
<dbReference type="GO" id="GO:0098542">
    <property type="term" value="P:defense response to other organism"/>
    <property type="evidence" value="ECO:0007669"/>
    <property type="project" value="InterPro"/>
</dbReference>
<dbReference type="GO" id="GO:0016020">
    <property type="term" value="C:membrane"/>
    <property type="evidence" value="ECO:0007669"/>
    <property type="project" value="UniProtKB-SubCell"/>
</dbReference>
<keyword evidence="2 3" id="KW-0472">Membrane</keyword>
<evidence type="ECO:0000313" key="4">
    <source>
        <dbReference type="EMBL" id="CAH9081125.1"/>
    </source>
</evidence>
<dbReference type="Proteomes" id="UP001152484">
    <property type="component" value="Unassembled WGS sequence"/>
</dbReference>
<keyword evidence="3" id="KW-0812">Transmembrane</keyword>
<reference evidence="4" key="1">
    <citation type="submission" date="2022-07" db="EMBL/GenBank/DDBJ databases">
        <authorList>
            <person name="Macas J."/>
            <person name="Novak P."/>
            <person name="Neumann P."/>
        </authorList>
    </citation>
    <scope>NUCLEOTIDE SEQUENCE</scope>
</reference>
<proteinExistence type="predicted"/>
<dbReference type="OrthoDB" id="10615806at2759"/>
<keyword evidence="3" id="KW-1133">Transmembrane helix</keyword>
<comment type="caution">
    <text evidence="4">The sequence shown here is derived from an EMBL/GenBank/DDBJ whole genome shotgun (WGS) entry which is preliminary data.</text>
</comment>
<comment type="subcellular location">
    <subcellularLocation>
        <location evidence="1">Membrane</location>
    </subcellularLocation>
</comment>
<feature type="transmembrane region" description="Helical" evidence="3">
    <location>
        <begin position="24"/>
        <end position="48"/>
    </location>
</feature>
<dbReference type="AlphaFoldDB" id="A0A9P1E5R3"/>
<sequence length="224" mass="24942">MEEVSERRLKCERRLDWCWKNTKWIVGCIVVFVGLLIVTGIFCVYRFMIHKHHDSDQKLPAYSVTDAGVTNVNINTDGSGRFTADFSFTLNASNPNTNHTLYYNNGSAVEVTLSFTGNDVPVPVVSAAFPTGILSQQLLILPRASADLPFSLHAQDVPPEFLIKPDMNVFFANLTVNAMAASFAENSTYLRHMVECRFTLRYANSPDRFQVDGTPCNSILLPAA</sequence>
<evidence type="ECO:0008006" key="6">
    <source>
        <dbReference type="Google" id="ProtNLM"/>
    </source>
</evidence>
<evidence type="ECO:0000256" key="3">
    <source>
        <dbReference type="SAM" id="Phobius"/>
    </source>
</evidence>
<accession>A0A9P1E5R3</accession>
<gene>
    <name evidence="4" type="ORF">CEURO_LOCUS7764</name>
</gene>
<name>A0A9P1E5R3_CUSEU</name>
<dbReference type="InterPro" id="IPR044839">
    <property type="entry name" value="NDR1-like"/>
</dbReference>
<evidence type="ECO:0000313" key="5">
    <source>
        <dbReference type="Proteomes" id="UP001152484"/>
    </source>
</evidence>
<keyword evidence="5" id="KW-1185">Reference proteome</keyword>
<evidence type="ECO:0000256" key="1">
    <source>
        <dbReference type="ARBA" id="ARBA00004370"/>
    </source>
</evidence>
<dbReference type="PANTHER" id="PTHR31234:SF2">
    <property type="entry name" value="OS05G0199100 PROTEIN"/>
    <property type="match status" value="1"/>
</dbReference>